<dbReference type="PATRIC" id="fig|1550566.3.peg.1003"/>
<dbReference type="InterPro" id="IPR017932">
    <property type="entry name" value="GATase_2_dom"/>
</dbReference>
<dbReference type="STRING" id="1550566.SZ63_04695"/>
<keyword evidence="10" id="KW-1185">Reference proteome</keyword>
<feature type="binding site" evidence="7">
    <location>
        <position position="301"/>
    </location>
    <ligand>
        <name>ATP</name>
        <dbReference type="ChEBI" id="CHEBI:30616"/>
    </ligand>
</feature>
<dbReference type="CDD" id="cd01991">
    <property type="entry name" value="Asn_synthase_B_C"/>
    <property type="match status" value="1"/>
</dbReference>
<dbReference type="EMBL" id="JXOJ01000002">
    <property type="protein sequence ID" value="KLK88333.1"/>
    <property type="molecule type" value="Genomic_DNA"/>
</dbReference>
<dbReference type="AlphaFoldDB" id="A0A0H1QZK7"/>
<dbReference type="NCBIfam" id="TIGR01536">
    <property type="entry name" value="asn_synth_AEB"/>
    <property type="match status" value="1"/>
</dbReference>
<dbReference type="Gene3D" id="3.60.20.10">
    <property type="entry name" value="Glutamine Phosphoribosylpyrophosphate, subunit 1, domain 1"/>
    <property type="match status" value="1"/>
</dbReference>
<accession>A0A0H1QZK7</accession>
<reference evidence="9 10" key="1">
    <citation type="journal article" date="2015" name="Int. J. Syst. Evol. Microbiol.">
        <title>Methanoculleus sediminis sp. nov., a methanogen from sediments near a submarine mud volcano.</title>
        <authorList>
            <person name="Chen S.C."/>
            <person name="Chen M.F."/>
            <person name="Lai M.C."/>
            <person name="Weng C.Y."/>
            <person name="Wu S.Y."/>
            <person name="Lin S."/>
            <person name="Yang T.F."/>
            <person name="Chen P.C."/>
        </authorList>
    </citation>
    <scope>NUCLEOTIDE SEQUENCE [LARGE SCALE GENOMIC DNA]</scope>
    <source>
        <strain evidence="9 10">S3Fa</strain>
    </source>
</reference>
<feature type="active site" description="For GATase activity" evidence="6">
    <location>
        <position position="2"/>
    </location>
</feature>
<dbReference type="InterPro" id="IPR001962">
    <property type="entry name" value="Asn_synthase"/>
</dbReference>
<evidence type="ECO:0000313" key="10">
    <source>
        <dbReference type="Proteomes" id="UP000035301"/>
    </source>
</evidence>
<dbReference type="InterPro" id="IPR014729">
    <property type="entry name" value="Rossmann-like_a/b/a_fold"/>
</dbReference>
<dbReference type="CDD" id="cd00712">
    <property type="entry name" value="AsnB"/>
    <property type="match status" value="1"/>
</dbReference>
<dbReference type="InterPro" id="IPR051786">
    <property type="entry name" value="ASN_synthetase/amidase"/>
</dbReference>
<dbReference type="GO" id="GO:0005524">
    <property type="term" value="F:ATP binding"/>
    <property type="evidence" value="ECO:0007669"/>
    <property type="project" value="UniProtKB-KW"/>
</dbReference>
<organism evidence="9 10">
    <name type="scientific">Methanoculleus sediminis</name>
    <dbReference type="NCBI Taxonomy" id="1550566"/>
    <lineage>
        <taxon>Archaea</taxon>
        <taxon>Methanobacteriati</taxon>
        <taxon>Methanobacteriota</taxon>
        <taxon>Stenosarchaea group</taxon>
        <taxon>Methanomicrobia</taxon>
        <taxon>Methanomicrobiales</taxon>
        <taxon>Methanomicrobiaceae</taxon>
        <taxon>Methanoculleus</taxon>
    </lineage>
</organism>
<comment type="catalytic activity">
    <reaction evidence="5">
        <text>L-aspartate + L-glutamine + ATP + H2O = L-asparagine + L-glutamate + AMP + diphosphate + H(+)</text>
        <dbReference type="Rhea" id="RHEA:12228"/>
        <dbReference type="ChEBI" id="CHEBI:15377"/>
        <dbReference type="ChEBI" id="CHEBI:15378"/>
        <dbReference type="ChEBI" id="CHEBI:29985"/>
        <dbReference type="ChEBI" id="CHEBI:29991"/>
        <dbReference type="ChEBI" id="CHEBI:30616"/>
        <dbReference type="ChEBI" id="CHEBI:33019"/>
        <dbReference type="ChEBI" id="CHEBI:58048"/>
        <dbReference type="ChEBI" id="CHEBI:58359"/>
        <dbReference type="ChEBI" id="CHEBI:456215"/>
        <dbReference type="EC" id="6.3.5.4"/>
    </reaction>
</comment>
<dbReference type="GO" id="GO:0004066">
    <property type="term" value="F:asparagine synthase (glutamine-hydrolyzing) activity"/>
    <property type="evidence" value="ECO:0007669"/>
    <property type="project" value="UniProtKB-EC"/>
</dbReference>
<proteinExistence type="inferred from homology"/>
<dbReference type="InterPro" id="IPR029055">
    <property type="entry name" value="Ntn_hydrolases_N"/>
</dbReference>
<keyword evidence="4 6" id="KW-0315">Glutamine amidotransferase</keyword>
<dbReference type="SUPFAM" id="SSF52402">
    <property type="entry name" value="Adenine nucleotide alpha hydrolases-like"/>
    <property type="match status" value="1"/>
</dbReference>
<evidence type="ECO:0000256" key="6">
    <source>
        <dbReference type="PIRSR" id="PIRSR001589-1"/>
    </source>
</evidence>
<evidence type="ECO:0000259" key="8">
    <source>
        <dbReference type="PROSITE" id="PS51278"/>
    </source>
</evidence>
<dbReference type="GO" id="GO:0005829">
    <property type="term" value="C:cytosol"/>
    <property type="evidence" value="ECO:0007669"/>
    <property type="project" value="TreeGrafter"/>
</dbReference>
<dbReference type="OrthoDB" id="8692at2157"/>
<dbReference type="Pfam" id="PF13537">
    <property type="entry name" value="GATase_7"/>
    <property type="match status" value="1"/>
</dbReference>
<feature type="binding site" evidence="7">
    <location>
        <position position="100"/>
    </location>
    <ligand>
        <name>L-glutamine</name>
        <dbReference type="ChEBI" id="CHEBI:58359"/>
    </ligand>
</feature>
<evidence type="ECO:0000256" key="4">
    <source>
        <dbReference type="ARBA" id="ARBA00022962"/>
    </source>
</evidence>
<dbReference type="GO" id="GO:0006529">
    <property type="term" value="P:asparagine biosynthetic process"/>
    <property type="evidence" value="ECO:0007669"/>
    <property type="project" value="UniProtKB-KW"/>
</dbReference>
<dbReference type="EC" id="6.3.5.4" evidence="5"/>
<evidence type="ECO:0000256" key="2">
    <source>
        <dbReference type="ARBA" id="ARBA00022741"/>
    </source>
</evidence>
<name>A0A0H1QZK7_9EURY</name>
<protein>
    <recommendedName>
        <fullName evidence="5">Putative asparagine synthetase [glutamine-hydrolyzing]</fullName>
        <ecNumber evidence="5">6.3.5.4</ecNumber>
    </recommendedName>
</protein>
<evidence type="ECO:0000256" key="5">
    <source>
        <dbReference type="PIRNR" id="PIRNR001589"/>
    </source>
</evidence>
<evidence type="ECO:0000256" key="3">
    <source>
        <dbReference type="ARBA" id="ARBA00022840"/>
    </source>
</evidence>
<dbReference type="InterPro" id="IPR033738">
    <property type="entry name" value="AsnB_N"/>
</dbReference>
<dbReference type="Proteomes" id="UP000035301">
    <property type="component" value="Unassembled WGS sequence"/>
</dbReference>
<dbReference type="PROSITE" id="PS51278">
    <property type="entry name" value="GATASE_TYPE_2"/>
    <property type="match status" value="1"/>
</dbReference>
<keyword evidence="6" id="KW-0061">Asparagine biosynthesis</keyword>
<dbReference type="PANTHER" id="PTHR43284">
    <property type="entry name" value="ASPARAGINE SYNTHETASE (GLUTAMINE-HYDROLYZING)"/>
    <property type="match status" value="1"/>
</dbReference>
<dbReference type="Pfam" id="PF00733">
    <property type="entry name" value="Asn_synthase"/>
    <property type="match status" value="1"/>
</dbReference>
<dbReference type="SUPFAM" id="SSF56235">
    <property type="entry name" value="N-terminal nucleophile aminohydrolases (Ntn hydrolases)"/>
    <property type="match status" value="1"/>
</dbReference>
<dbReference type="PANTHER" id="PTHR43284:SF1">
    <property type="entry name" value="ASPARAGINE SYNTHETASE"/>
    <property type="match status" value="1"/>
</dbReference>
<evidence type="ECO:0000256" key="1">
    <source>
        <dbReference type="ARBA" id="ARBA00005752"/>
    </source>
</evidence>
<keyword evidence="6" id="KW-0028">Amino-acid biosynthesis</keyword>
<keyword evidence="2 5" id="KW-0547">Nucleotide-binding</keyword>
<evidence type="ECO:0000256" key="7">
    <source>
        <dbReference type="PIRSR" id="PIRSR001589-2"/>
    </source>
</evidence>
<dbReference type="RefSeq" id="WP_048181925.1">
    <property type="nucleotide sequence ID" value="NZ_JXOJ01000002.1"/>
</dbReference>
<sequence>MCGIAGQFALNGEEADAALVGAMAQRLAHRGPDGEGSFFSGPVGLAHRRLAIIDLSDEGRQPMGNEDGSLQVVFNGEIYNYRELREELAALGHRFASATDTEVILHAYEEWGRDCLARFNGMWAFALWDGRRRELFCARDRLGVKPFYYAVAGGSFLFASEIKALRVHPLVGRRPNDRMLLTFLAWGVADHTAETMYDGVFQVPPAHAVVVSEEDVGEPERYWDFAMNPASREAGTDDGTAARRARDLLTDAVRLRLRSDVPVGTCLSGGIDSSTVAALINVLLREESPESVGERQKTFSVCFDDPRFDESRYIDTVVAATGVANRRTTPGTDGLWEDIERLLYMQDEPFASLSIYAQYCVMRLAQDEVKVVLDGQGADEQLAGYIAYQAPYIRGLLRRREILAALREGAASARLHRSFFSWAAAQSRVRSERRELLRGSPPEVLRYAGSLDEVLKREITASNLPLLLHWEDRNSMAFSIEARVPFLDYRLVEYLASLPLDQKIRGGVTKYVLRRAIRGLVPDAVRCRTDKMGFVTPEEVWMKGELAPRILELFSAPEFAERPYWDAESVLRNYREFLDGKSPYSTEFWRIACAEMWLRQFDA</sequence>
<keyword evidence="3 5" id="KW-0067">ATP-binding</keyword>
<comment type="similarity">
    <text evidence="1">Belongs to the asparagine synthetase family.</text>
</comment>
<dbReference type="Gene3D" id="3.40.50.620">
    <property type="entry name" value="HUPs"/>
    <property type="match status" value="1"/>
</dbReference>
<evidence type="ECO:0000313" key="9">
    <source>
        <dbReference type="EMBL" id="KLK88333.1"/>
    </source>
</evidence>
<dbReference type="InterPro" id="IPR006426">
    <property type="entry name" value="Asn_synth_AEB"/>
</dbReference>
<gene>
    <name evidence="9" type="ORF">SZ63_04695</name>
</gene>
<comment type="caution">
    <text evidence="9">The sequence shown here is derived from an EMBL/GenBank/DDBJ whole genome shotgun (WGS) entry which is preliminary data.</text>
</comment>
<dbReference type="PIRSF" id="PIRSF001589">
    <property type="entry name" value="Asn_synthetase_glu-h"/>
    <property type="match status" value="1"/>
</dbReference>
<feature type="domain" description="Glutamine amidotransferase type-2" evidence="8">
    <location>
        <begin position="2"/>
        <end position="214"/>
    </location>
</feature>